<dbReference type="SUPFAM" id="SSF56672">
    <property type="entry name" value="DNA/RNA polymerases"/>
    <property type="match status" value="1"/>
</dbReference>
<evidence type="ECO:0000313" key="3">
    <source>
        <dbReference type="Proteomes" id="UP001304243"/>
    </source>
</evidence>
<gene>
    <name evidence="2" type="primary">USO1</name>
    <name evidence="2" type="ORF">ATC70_010869</name>
</gene>
<proteinExistence type="predicted"/>
<dbReference type="GO" id="GO:0032259">
    <property type="term" value="P:methylation"/>
    <property type="evidence" value="ECO:0007669"/>
    <property type="project" value="UniProtKB-KW"/>
</dbReference>
<dbReference type="Pfam" id="PF00078">
    <property type="entry name" value="RVT_1"/>
    <property type="match status" value="1"/>
</dbReference>
<comment type="caution">
    <text evidence="2">The sequence shown here is derived from an EMBL/GenBank/DDBJ whole genome shotgun (WGS) entry which is preliminary data.</text>
</comment>
<feature type="domain" description="Reverse transcriptase" evidence="1">
    <location>
        <begin position="128"/>
        <end position="439"/>
    </location>
</feature>
<dbReference type="PROSITE" id="PS50878">
    <property type="entry name" value="RT_POL"/>
    <property type="match status" value="1"/>
</dbReference>
<reference evidence="2 3" key="1">
    <citation type="submission" date="2022-11" db="EMBL/GenBank/DDBJ databases">
        <title>Mucor velutinosus strain NIH1002 WGS.</title>
        <authorList>
            <person name="Subramanian P."/>
            <person name="Mullikin J.C."/>
            <person name="Segre J.A."/>
            <person name="Zelazny A.M."/>
        </authorList>
    </citation>
    <scope>NUCLEOTIDE SEQUENCE [LARGE SCALE GENOMIC DNA]</scope>
    <source>
        <strain evidence="2 3">NIH1002</strain>
    </source>
</reference>
<dbReference type="RefSeq" id="XP_064682577.1">
    <property type="nucleotide sequence ID" value="XM_064830075.1"/>
</dbReference>
<dbReference type="GeneID" id="89954555"/>
<dbReference type="GO" id="GO:0035242">
    <property type="term" value="F:protein-arginine omega-N asymmetric methyltransferase activity"/>
    <property type="evidence" value="ECO:0007669"/>
    <property type="project" value="UniProtKB-EC"/>
</dbReference>
<dbReference type="Proteomes" id="UP001304243">
    <property type="component" value="Unassembled WGS sequence"/>
</dbReference>
<organism evidence="2 3">
    <name type="scientific">Mucor velutinosus</name>
    <dbReference type="NCBI Taxonomy" id="708070"/>
    <lineage>
        <taxon>Eukaryota</taxon>
        <taxon>Fungi</taxon>
        <taxon>Fungi incertae sedis</taxon>
        <taxon>Mucoromycota</taxon>
        <taxon>Mucoromycotina</taxon>
        <taxon>Mucoromycetes</taxon>
        <taxon>Mucorales</taxon>
        <taxon>Mucorineae</taxon>
        <taxon>Mucoraceae</taxon>
        <taxon>Mucor</taxon>
    </lineage>
</organism>
<protein>
    <submittedName>
        <fullName evidence="2">Vesicle-mediated ER to Golgi transport protein</fullName>
        <ecNumber evidence="2">2.1.1.319</ecNumber>
    </submittedName>
</protein>
<dbReference type="AlphaFoldDB" id="A0AAN7DEE0"/>
<dbReference type="CDD" id="cd01650">
    <property type="entry name" value="RT_nLTR_like"/>
    <property type="match status" value="1"/>
</dbReference>
<dbReference type="InterPro" id="IPR000477">
    <property type="entry name" value="RT_dom"/>
</dbReference>
<dbReference type="InterPro" id="IPR043502">
    <property type="entry name" value="DNA/RNA_pol_sf"/>
</dbReference>
<name>A0AAN7DEE0_9FUNG</name>
<dbReference type="EMBL" id="JASEJX010000014">
    <property type="protein sequence ID" value="KAK4515911.1"/>
    <property type="molecule type" value="Genomic_DNA"/>
</dbReference>
<accession>A0AAN7DEE0</accession>
<keyword evidence="3" id="KW-1185">Reference proteome</keyword>
<dbReference type="PANTHER" id="PTHR19446">
    <property type="entry name" value="REVERSE TRANSCRIPTASES"/>
    <property type="match status" value="1"/>
</dbReference>
<evidence type="ECO:0000313" key="2">
    <source>
        <dbReference type="EMBL" id="KAK4515911.1"/>
    </source>
</evidence>
<evidence type="ECO:0000259" key="1">
    <source>
        <dbReference type="PROSITE" id="PS50878"/>
    </source>
</evidence>
<sequence>MCFFNVIKDREAQQTIQSLKKTTTGEKLTFMGDILHKARSFYQDLYTPEAIDLAAVDSLLANVPEEVKLPEADAERLIEPPSADSVLLLLDHASKNKSPGLDGLPFEVYQYLAAKFPPVLRLLQQLLTEALHGLFPASWMQTRMMLLFKKGDPELLENWRSLSLINSDAKLFIKLLANRFQKVISRLITPYQIGFMPHRLISDNAWLNRTLMNNLRAAAPDDLNVSVLLDQEKAYNRANPTYLRMVLHQFDFPASLVESVSSLFFGTHISLSINGWLGVPIQQQRGLRQDNPLSPLLFNLAFEPFLRTILACSELRGVAMSTDGRPRVAERMEAASSQIPRSISDDFLRAPGLPPRVKLLSYADDLEVFLTDPREWPVLLSLLSLYGQASNAKVNLDKTVLASLSGRSHDDWKQLAAASNIEWYDESSTGSVRYLGYPLYHTKGQLDHFLDAITVKLQR</sequence>
<keyword evidence="2" id="KW-0489">Methyltransferase</keyword>
<keyword evidence="2" id="KW-0808">Transferase</keyword>
<dbReference type="EC" id="2.1.1.319" evidence="2"/>